<keyword evidence="2" id="KW-0690">Ribosome biogenesis</keyword>
<dbReference type="SUPFAM" id="SSF52113">
    <property type="entry name" value="BRCT domain"/>
    <property type="match status" value="1"/>
</dbReference>
<dbReference type="Proteomes" id="UP000053780">
    <property type="component" value="Unassembled WGS sequence"/>
</dbReference>
<comment type="subcellular location">
    <subcellularLocation>
        <location evidence="1">Nucleus</location>
    </subcellularLocation>
</comment>
<keyword evidence="7" id="KW-1185">Reference proteome</keyword>
<dbReference type="AlphaFoldDB" id="T0L789"/>
<dbReference type="InterPro" id="IPR036420">
    <property type="entry name" value="BRCT_dom_sf"/>
</dbReference>
<keyword evidence="4" id="KW-0539">Nucleus</keyword>
<feature type="domain" description="BRCT" evidence="5">
    <location>
        <begin position="263"/>
        <end position="337"/>
    </location>
</feature>
<dbReference type="GO" id="GO:0003723">
    <property type="term" value="F:RNA binding"/>
    <property type="evidence" value="ECO:0007669"/>
    <property type="project" value="TreeGrafter"/>
</dbReference>
<dbReference type="GO" id="GO:0070545">
    <property type="term" value="C:PeBoW complex"/>
    <property type="evidence" value="ECO:0007669"/>
    <property type="project" value="TreeGrafter"/>
</dbReference>
<dbReference type="InterPro" id="IPR010613">
    <property type="entry name" value="PES"/>
</dbReference>
<accession>T0L789</accession>
<evidence type="ECO:0000313" key="7">
    <source>
        <dbReference type="Proteomes" id="UP000053780"/>
    </source>
</evidence>
<evidence type="ECO:0000313" key="6">
    <source>
        <dbReference type="EMBL" id="EQB60399.1"/>
    </source>
</evidence>
<organism evidence="6 7">
    <name type="scientific">Vairimorpha apis BRL 01</name>
    <dbReference type="NCBI Taxonomy" id="1037528"/>
    <lineage>
        <taxon>Eukaryota</taxon>
        <taxon>Fungi</taxon>
        <taxon>Fungi incertae sedis</taxon>
        <taxon>Microsporidia</taxon>
        <taxon>Nosematidae</taxon>
        <taxon>Vairimorpha</taxon>
    </lineage>
</organism>
<dbReference type="GO" id="GO:0000463">
    <property type="term" value="P:maturation of LSU-rRNA from tricistronic rRNA transcript (SSU-rRNA, 5.8S rRNA, LSU-rRNA)"/>
    <property type="evidence" value="ECO:0007669"/>
    <property type="project" value="TreeGrafter"/>
</dbReference>
<keyword evidence="3" id="KW-0698">rRNA processing</keyword>
<protein>
    <submittedName>
        <fullName evidence="6">60s ribosomal subunit biogenesis protein</fullName>
    </submittedName>
</protein>
<evidence type="ECO:0000256" key="2">
    <source>
        <dbReference type="ARBA" id="ARBA00022517"/>
    </source>
</evidence>
<reference evidence="6 7" key="1">
    <citation type="journal article" date="2013" name="BMC Genomics">
        <title>Genome sequencing and comparative genomics of honey bee microsporidia, Nosema apis reveal novel insights into host-parasite interactions.</title>
        <authorList>
            <person name="Chen Yp."/>
            <person name="Pettis J.S."/>
            <person name="Zhao Y."/>
            <person name="Liu X."/>
            <person name="Tallon L.J."/>
            <person name="Sadzewicz L.D."/>
            <person name="Li R."/>
            <person name="Zheng H."/>
            <person name="Huang S."/>
            <person name="Zhang X."/>
            <person name="Hamilton M.C."/>
            <person name="Pernal S.F."/>
            <person name="Melathopoulos A.P."/>
            <person name="Yan X."/>
            <person name="Evans J.D."/>
        </authorList>
    </citation>
    <scope>NUCLEOTIDE SEQUENCE [LARGE SCALE GENOMIC DNA]</scope>
    <source>
        <strain evidence="6 7">BRL 01</strain>
    </source>
</reference>
<gene>
    <name evidence="6" type="ORF">NAPIS_ORF02041</name>
</gene>
<dbReference type="Pfam" id="PF06732">
    <property type="entry name" value="Pescadillo_N"/>
    <property type="match status" value="1"/>
</dbReference>
<dbReference type="VEuPathDB" id="MicrosporidiaDB:NAPIS_ORF02041"/>
<dbReference type="InterPro" id="IPR001357">
    <property type="entry name" value="BRCT_dom"/>
</dbReference>
<name>T0L789_9MICR</name>
<dbReference type="Gene3D" id="3.40.50.10190">
    <property type="entry name" value="BRCT domain"/>
    <property type="match status" value="1"/>
</dbReference>
<evidence type="ECO:0000256" key="1">
    <source>
        <dbReference type="ARBA" id="ARBA00004123"/>
    </source>
</evidence>
<evidence type="ECO:0000256" key="3">
    <source>
        <dbReference type="ARBA" id="ARBA00022552"/>
    </source>
</evidence>
<evidence type="ECO:0000259" key="5">
    <source>
        <dbReference type="Pfam" id="PF16589"/>
    </source>
</evidence>
<dbReference type="HOGENOM" id="CLU_019619_0_0_1"/>
<evidence type="ECO:0000256" key="4">
    <source>
        <dbReference type="ARBA" id="ARBA00023242"/>
    </source>
</evidence>
<dbReference type="PANTHER" id="PTHR12221:SF6">
    <property type="entry name" value="PESCADILLO HOMOLOG"/>
    <property type="match status" value="1"/>
</dbReference>
<proteinExistence type="predicted"/>
<dbReference type="EMBL" id="KE647291">
    <property type="protein sequence ID" value="EQB60399.1"/>
    <property type="molecule type" value="Genomic_DNA"/>
</dbReference>
<dbReference type="PANTHER" id="PTHR12221">
    <property type="entry name" value="PESCADILLO - RELATED"/>
    <property type="match status" value="1"/>
</dbReference>
<dbReference type="Pfam" id="PF16589">
    <property type="entry name" value="BRCT_2"/>
    <property type="match status" value="1"/>
</dbReference>
<sequence length="388" mass="46471">MSQKFLKPQIKFISRTLIKHELNLSDKEFDNLVTIIGLYPYVPKEKQKSDRIRDYFYRITDYEKLKKSEIFKTFKINKIKNDKILKYSNQGLEFRAAKIKKEEYNYVNLVKSRYTSFGKAVDELGNSLANLFLSQKLKLDQDIDNILYEFKNFVIQYGLLKYAFLSNHGIYYEINFKNMRVIYLSVFSGKNIEDTFEIKTDKIKKLRIQEDYFSDESSEFSKEENDKLDVSLLSYNTTFQKYHLKLVLYKLKNMYKNFDNKNQLFKNKKFYIECKNLEDELKFIIESCSGQIVVDNSFDFCLGDIFETVDQNKIYLHPQYILDCLNKNSLLDIELYRIGTKLPKHESPFQINNFIDKNILISLSKRKRNYIQDIIDGFEDVHYKRKEN</sequence>
<dbReference type="OrthoDB" id="10264910at2759"/>